<proteinExistence type="predicted"/>
<dbReference type="AlphaFoldDB" id="A0A800NA18"/>
<accession>A0A800NA18</accession>
<keyword evidence="2 5" id="KW-0812">Transmembrane</keyword>
<feature type="transmembrane region" description="Helical" evidence="5">
    <location>
        <begin position="5"/>
        <end position="22"/>
    </location>
</feature>
<dbReference type="SUPFAM" id="SSF161098">
    <property type="entry name" value="MetI-like"/>
    <property type="match status" value="1"/>
</dbReference>
<sequence>MVVLIILYIVFNLSFNVFIDYIRANPEGATTWGVFWKVIFPLLAPMITVYIFAQIWIISGVMKGSIK</sequence>
<dbReference type="GO" id="GO:0016020">
    <property type="term" value="C:membrane"/>
    <property type="evidence" value="ECO:0007669"/>
    <property type="project" value="UniProtKB-SubCell"/>
</dbReference>
<keyword evidence="3 5" id="KW-1133">Transmembrane helix</keyword>
<reference evidence="6 7" key="1">
    <citation type="journal article" date="2020" name="G3 (Bethesda)">
        <title>Whole Genome Sequencing and Comparative Genomics of Two Nematicidal Bacillus Strains Reveals a Wide Range of Possible Virulence Factors.</title>
        <authorList>
            <person name="Susic N."/>
            <person name="Janezic S."/>
            <person name="Rupnik M."/>
            <person name="Geric Stare B."/>
        </authorList>
    </citation>
    <scope>NUCLEOTIDE SEQUENCE [LARGE SCALE GENOMIC DNA]</scope>
    <source>
        <strain evidence="6 7">I-1582</strain>
    </source>
</reference>
<dbReference type="Proteomes" id="UP000465778">
    <property type="component" value="Unassembled WGS sequence"/>
</dbReference>
<organism evidence="6 7">
    <name type="scientific">Cytobacillus firmus</name>
    <name type="common">Bacillus firmus</name>
    <dbReference type="NCBI Taxonomy" id="1399"/>
    <lineage>
        <taxon>Bacteria</taxon>
        <taxon>Bacillati</taxon>
        <taxon>Bacillota</taxon>
        <taxon>Bacilli</taxon>
        <taxon>Bacillales</taxon>
        <taxon>Bacillaceae</taxon>
        <taxon>Cytobacillus</taxon>
    </lineage>
</organism>
<evidence type="ECO:0000256" key="1">
    <source>
        <dbReference type="ARBA" id="ARBA00004141"/>
    </source>
</evidence>
<comment type="subcellular location">
    <subcellularLocation>
        <location evidence="1">Membrane</location>
        <topology evidence="1">Multi-pass membrane protein</topology>
    </subcellularLocation>
</comment>
<name>A0A800NA18_CYTFI</name>
<protein>
    <submittedName>
        <fullName evidence="6">Uncharacterized protein</fullName>
    </submittedName>
</protein>
<dbReference type="InterPro" id="IPR035906">
    <property type="entry name" value="MetI-like_sf"/>
</dbReference>
<evidence type="ECO:0000256" key="2">
    <source>
        <dbReference type="ARBA" id="ARBA00022692"/>
    </source>
</evidence>
<evidence type="ECO:0000256" key="5">
    <source>
        <dbReference type="SAM" id="Phobius"/>
    </source>
</evidence>
<evidence type="ECO:0000256" key="4">
    <source>
        <dbReference type="ARBA" id="ARBA00023136"/>
    </source>
</evidence>
<evidence type="ECO:0000313" key="7">
    <source>
        <dbReference type="Proteomes" id="UP000465778"/>
    </source>
</evidence>
<dbReference type="EMBL" id="VDEM01000037">
    <property type="protein sequence ID" value="KAF0823150.1"/>
    <property type="molecule type" value="Genomic_DNA"/>
</dbReference>
<keyword evidence="4 5" id="KW-0472">Membrane</keyword>
<feature type="transmembrane region" description="Helical" evidence="5">
    <location>
        <begin position="34"/>
        <end position="58"/>
    </location>
</feature>
<comment type="caution">
    <text evidence="6">The sequence shown here is derived from an EMBL/GenBank/DDBJ whole genome shotgun (WGS) entry which is preliminary data.</text>
</comment>
<evidence type="ECO:0000256" key="3">
    <source>
        <dbReference type="ARBA" id="ARBA00022989"/>
    </source>
</evidence>
<evidence type="ECO:0000313" key="6">
    <source>
        <dbReference type="EMBL" id="KAF0823150.1"/>
    </source>
</evidence>
<gene>
    <name evidence="6" type="ORF">KIS1582_3045</name>
</gene>